<dbReference type="Gene3D" id="3.30.559.10">
    <property type="entry name" value="Chloramphenicol acetyltransferase-like domain"/>
    <property type="match status" value="1"/>
</dbReference>
<dbReference type="InterPro" id="IPR001031">
    <property type="entry name" value="Thioesterase"/>
</dbReference>
<keyword evidence="3" id="KW-0597">Phosphoprotein</keyword>
<name>A0ABV2XP33_9ACTN</name>
<dbReference type="NCBIfam" id="TIGR04020">
    <property type="entry name" value="seco_metab_LLM"/>
    <property type="match status" value="1"/>
</dbReference>
<dbReference type="Gene3D" id="1.10.1200.10">
    <property type="entry name" value="ACP-like"/>
    <property type="match status" value="1"/>
</dbReference>
<dbReference type="InterPro" id="IPR009081">
    <property type="entry name" value="PP-bd_ACP"/>
</dbReference>
<accession>A0ABV2XP33</accession>
<dbReference type="Gene3D" id="1.10.10.1830">
    <property type="entry name" value="Non-ribosomal peptide synthase, adenylation domain"/>
    <property type="match status" value="1"/>
</dbReference>
<dbReference type="PANTHER" id="PTHR45527">
    <property type="entry name" value="NONRIBOSOMAL PEPTIDE SYNTHETASE"/>
    <property type="match status" value="1"/>
</dbReference>
<dbReference type="Pfam" id="PF13193">
    <property type="entry name" value="AMP-binding_C"/>
    <property type="match status" value="1"/>
</dbReference>
<feature type="region of interest" description="Disordered" evidence="4">
    <location>
        <begin position="1389"/>
        <end position="1411"/>
    </location>
</feature>
<evidence type="ECO:0000313" key="7">
    <source>
        <dbReference type="Proteomes" id="UP001550603"/>
    </source>
</evidence>
<dbReference type="InterPro" id="IPR024011">
    <property type="entry name" value="Biosynth_lucif-like_mOase_dom"/>
</dbReference>
<dbReference type="InterPro" id="IPR025110">
    <property type="entry name" value="AMP-bd_C"/>
</dbReference>
<evidence type="ECO:0000256" key="3">
    <source>
        <dbReference type="ARBA" id="ARBA00022553"/>
    </source>
</evidence>
<dbReference type="InterPro" id="IPR020802">
    <property type="entry name" value="TesA-like"/>
</dbReference>
<dbReference type="Pfam" id="PF00668">
    <property type="entry name" value="Condensation"/>
    <property type="match status" value="1"/>
</dbReference>
<gene>
    <name evidence="6" type="ORF">ABZ568_04835</name>
</gene>
<dbReference type="PROSITE" id="PS00455">
    <property type="entry name" value="AMP_BINDING"/>
    <property type="match status" value="1"/>
</dbReference>
<dbReference type="Proteomes" id="UP001550603">
    <property type="component" value="Unassembled WGS sequence"/>
</dbReference>
<evidence type="ECO:0000256" key="2">
    <source>
        <dbReference type="ARBA" id="ARBA00022450"/>
    </source>
</evidence>
<feature type="domain" description="Carrier" evidence="5">
    <location>
        <begin position="1412"/>
        <end position="1487"/>
    </location>
</feature>
<dbReference type="Pfam" id="PF00501">
    <property type="entry name" value="AMP-binding"/>
    <property type="match status" value="1"/>
</dbReference>
<dbReference type="Gene3D" id="3.40.50.980">
    <property type="match status" value="3"/>
</dbReference>
<reference evidence="6 7" key="1">
    <citation type="submission" date="2024-06" db="EMBL/GenBank/DDBJ databases">
        <title>The Natural Products Discovery Center: Release of the First 8490 Sequenced Strains for Exploring Actinobacteria Biosynthetic Diversity.</title>
        <authorList>
            <person name="Kalkreuter E."/>
            <person name="Kautsar S.A."/>
            <person name="Yang D."/>
            <person name="Bader C.D."/>
            <person name="Teijaro C.N."/>
            <person name="Fluegel L."/>
            <person name="Davis C.M."/>
            <person name="Simpson J.R."/>
            <person name="Lauterbach L."/>
            <person name="Steele A.D."/>
            <person name="Gui C."/>
            <person name="Meng S."/>
            <person name="Li G."/>
            <person name="Viehrig K."/>
            <person name="Ye F."/>
            <person name="Su P."/>
            <person name="Kiefer A.F."/>
            <person name="Nichols A."/>
            <person name="Cepeda A.J."/>
            <person name="Yan W."/>
            <person name="Fan B."/>
            <person name="Jiang Y."/>
            <person name="Adhikari A."/>
            <person name="Zheng C.-J."/>
            <person name="Schuster L."/>
            <person name="Cowan T.M."/>
            <person name="Smanski M.J."/>
            <person name="Chevrette M.G."/>
            <person name="De Carvalho L.P.S."/>
            <person name="Shen B."/>
        </authorList>
    </citation>
    <scope>NUCLEOTIDE SEQUENCE [LARGE SCALE GENOMIC DNA]</scope>
    <source>
        <strain evidence="6 7">NPDC019583</strain>
    </source>
</reference>
<dbReference type="Gene3D" id="3.30.559.30">
    <property type="entry name" value="Nonribosomal peptide synthetase, condensation domain"/>
    <property type="match status" value="1"/>
</dbReference>
<dbReference type="Pfam" id="PF00550">
    <property type="entry name" value="PP-binding"/>
    <property type="match status" value="1"/>
</dbReference>
<dbReference type="Gene3D" id="3.40.50.1820">
    <property type="entry name" value="alpha/beta hydrolase"/>
    <property type="match status" value="1"/>
</dbReference>
<dbReference type="SUPFAM" id="SSF47336">
    <property type="entry name" value="ACP-like"/>
    <property type="match status" value="1"/>
</dbReference>
<dbReference type="RefSeq" id="WP_359785520.1">
    <property type="nucleotide sequence ID" value="NZ_JBEYBN010000004.1"/>
</dbReference>
<dbReference type="InterPro" id="IPR045851">
    <property type="entry name" value="AMP-bd_C_sf"/>
</dbReference>
<dbReference type="EMBL" id="JBEYBN010000004">
    <property type="protein sequence ID" value="MEU2265764.1"/>
    <property type="molecule type" value="Genomic_DNA"/>
</dbReference>
<organism evidence="6 7">
    <name type="scientific">Streptomyces olindensis</name>
    <dbReference type="NCBI Taxonomy" id="358823"/>
    <lineage>
        <taxon>Bacteria</taxon>
        <taxon>Bacillati</taxon>
        <taxon>Actinomycetota</taxon>
        <taxon>Actinomycetes</taxon>
        <taxon>Kitasatosporales</taxon>
        <taxon>Streptomycetaceae</taxon>
        <taxon>Streptomyces</taxon>
    </lineage>
</organism>
<evidence type="ECO:0000256" key="4">
    <source>
        <dbReference type="SAM" id="MobiDB-lite"/>
    </source>
</evidence>
<evidence type="ECO:0000313" key="6">
    <source>
        <dbReference type="EMBL" id="MEU2265764.1"/>
    </source>
</evidence>
<protein>
    <submittedName>
        <fullName evidence="6">MupA/Atu3671 family FMN-dependent luciferase-like monooxygenase</fullName>
    </submittedName>
</protein>
<dbReference type="Pfam" id="PF00975">
    <property type="entry name" value="Thioesterase"/>
    <property type="match status" value="1"/>
</dbReference>
<dbReference type="SMART" id="SM00823">
    <property type="entry name" value="PKS_PP"/>
    <property type="match status" value="1"/>
</dbReference>
<dbReference type="InterPro" id="IPR023213">
    <property type="entry name" value="CAT-like_dom_sf"/>
</dbReference>
<dbReference type="InterPro" id="IPR044894">
    <property type="entry name" value="TubC_N_sf"/>
</dbReference>
<dbReference type="InterPro" id="IPR011251">
    <property type="entry name" value="Luciferase-like_dom"/>
</dbReference>
<dbReference type="SMART" id="SM00824">
    <property type="entry name" value="PKS_TE"/>
    <property type="match status" value="1"/>
</dbReference>
<comment type="caution">
    <text evidence="6">The sequence shown here is derived from an EMBL/GenBank/DDBJ whole genome shotgun (WGS) entry which is preliminary data.</text>
</comment>
<dbReference type="SUPFAM" id="SSF53474">
    <property type="entry name" value="alpha/beta-Hydrolases"/>
    <property type="match status" value="1"/>
</dbReference>
<dbReference type="InterPro" id="IPR020806">
    <property type="entry name" value="PKS_PP-bd"/>
</dbReference>
<evidence type="ECO:0000256" key="1">
    <source>
        <dbReference type="ARBA" id="ARBA00001957"/>
    </source>
</evidence>
<dbReference type="InterPro" id="IPR041464">
    <property type="entry name" value="TubC_N"/>
</dbReference>
<dbReference type="Gene3D" id="3.30.300.30">
    <property type="match status" value="1"/>
</dbReference>
<dbReference type="Pfam" id="PF18563">
    <property type="entry name" value="TubC_N"/>
    <property type="match status" value="1"/>
</dbReference>
<proteinExistence type="predicted"/>
<sequence>MTSPVELLAELRSRDIRVWEDEGRIRFSAPPGALDEELRARLSAGRDALIGLLREARGDGPRTLPPVTPLDRDAGPLPLSFGQQRMWVMAEMLPDSGAAAYVLAGRVILDGELDDTGVSALRRALTELVRRHEALRTVISVTHEQPVARVVDVPEVALPERVLAEGESVEELAAAEARRPFDLGEAPLLRAVLLREIPARAHLLLSVHHSSADAWSLGVLYRELFALYRACLEKEQGTAGHGDVAGELPELPVQYADYAAWQRTHLTPEALGDEAGHWKRRLEGLPELLELPTDRPRPAAQSYRGAVVPYHLDVALRDAVEELARAHGCTPFMVLLASWSAVLSRLSGAADLAVGTPVAGRLRPEVEPLIGFFVNTLVMRVDAAGDPAFEDLLARVRTTALDAFDHQELPFEQLVEVLQPPRTLSHSPLFQHMFILQNATSEAPRLPGLECRLEEVHTGTSKFDTTLLVEEAPDGLRGSLEYATDLYDADTARRFLGMWQTLLRHAVSAPATRLSALPLLTEDERGALVEAGRGPAVEFPAVTVHTLVERQVAATPDRPAVVQGDTRLTYAALDAQADRLARVLRARGAGRGTVVALCLPRTPALVTALLAVLKSGAAYLPLDPAAPPERTAYILRDAGVRLLLSDSALLPALDCPDDVEPLCLDTLDTLDVATRPDHPAAPEAGPRDLAYVIYTSGSTGRPKGVMVEHRNVVNFCAAMTEEFGADGVGTWLGVTTVSFDISVLELVWTLTHGSTVVLQTGPGPADGRAPGRTADLSLFYFASASGTEGTASGGAYRLLLEGARFADRHGFEAVWTPERHFHAFGGIFPNPSVIGAALATATERIAIRAGSVVLPLHDPVRVVEEWSVVDNLSGGRAGISVASGWQADDFVLAPGNYAERKQVMLDGIATLRTLWSGAPVERPNGHGRTTAVRTLPRPVQAELPLWVTAAGSPDTFRAAGESGCNVLTHLLGQDLEQLAEKVAVYRRARQEAGHQGPGRVTLMVHTFLGEDPEAVREAVRGPFRDYLASSLGLLAGLARSMGLGDDLSALPDDDLNTLLDHAFDRFYGTAALFGTVDQAVTLLDAIADTGVDEVAALIDFGMDEDAVLDSLPLLARARELHAARPAEAEPALPELIRRHQVTRLQCTPSQAAMILAEPGGPEALAELSLLLLGGEELPAALAERLTRLTPARIQNMYGPTETTIWSSTHRVDPDGRPLIGRPVANTRMYVLDEQGTLVPPGATGELHIAGEGVSRGYLERPELTEERFLPDPFAAVPGERMYRTGDLVRLRPEGTLEFIGRTDHQVKVRGFRIELGEIEAALLSHPDVAQAAATTHGTGVARRIDGYAVPRPGSGLTETSLRAHLDTRLPGYMSPASLQLLDELPYTPNGKIDRRALPEPTASGTDRTGRLAPRGLTEMRLALLWQEILGERSVGVRDNFFHLGGNSVLAVVLLAEVERQFGRRLPLSVLFQGPTIAQMAVALQSGAADTDRRSLVRLRPGGEVPLFLLPGAGGNLVYFNDLAAHLPEHLMLYGLQPLFTEETTSQTLVEELAEHYLPLVLSAAPQGPYHLVGHSFGGHIALELATRLRAAGHEVRLLGMLDTAAPLPERRHATADWGHVDWLVALARVFERIFGCRLDITHERLRELDEAAQLAAFRDTLREQSVLPPEFDDDARLRGFIRAYIADQHSLYVPAVPYEGTLTFFRAAELHPDNVPPDELAWLLDDEARGWGRFTAGPVEVCETPGDHLSMLTGPQVGQLAKLIGERIEP</sequence>
<dbReference type="InterPro" id="IPR020845">
    <property type="entry name" value="AMP-binding_CS"/>
</dbReference>
<keyword evidence="2" id="KW-0596">Phosphopantetheine</keyword>
<dbReference type="InterPro" id="IPR036736">
    <property type="entry name" value="ACP-like_sf"/>
</dbReference>
<dbReference type="InterPro" id="IPR036661">
    <property type="entry name" value="Luciferase-like_sf"/>
</dbReference>
<dbReference type="SUPFAM" id="SSF51679">
    <property type="entry name" value="Bacterial luciferase-like"/>
    <property type="match status" value="1"/>
</dbReference>
<dbReference type="CDD" id="cd19531">
    <property type="entry name" value="LCL_NRPS-like"/>
    <property type="match status" value="1"/>
</dbReference>
<dbReference type="Gene3D" id="2.30.38.10">
    <property type="entry name" value="Luciferase, Domain 3"/>
    <property type="match status" value="1"/>
</dbReference>
<dbReference type="InterPro" id="IPR001242">
    <property type="entry name" value="Condensation_dom"/>
</dbReference>
<dbReference type="Pfam" id="PF00296">
    <property type="entry name" value="Bac_luciferase"/>
    <property type="match status" value="1"/>
</dbReference>
<keyword evidence="7" id="KW-1185">Reference proteome</keyword>
<dbReference type="SUPFAM" id="SSF56801">
    <property type="entry name" value="Acetyl-CoA synthetase-like"/>
    <property type="match status" value="2"/>
</dbReference>
<evidence type="ECO:0000259" key="5">
    <source>
        <dbReference type="PROSITE" id="PS50075"/>
    </source>
</evidence>
<dbReference type="PROSITE" id="PS50075">
    <property type="entry name" value="CARRIER"/>
    <property type="match status" value="1"/>
</dbReference>
<dbReference type="InterPro" id="IPR000873">
    <property type="entry name" value="AMP-dep_synth/lig_dom"/>
</dbReference>
<dbReference type="Gene3D" id="3.20.20.30">
    <property type="entry name" value="Luciferase-like domain"/>
    <property type="match status" value="1"/>
</dbReference>
<dbReference type="InterPro" id="IPR029058">
    <property type="entry name" value="AB_hydrolase_fold"/>
</dbReference>
<comment type="cofactor">
    <cofactor evidence="1">
        <name>pantetheine 4'-phosphate</name>
        <dbReference type="ChEBI" id="CHEBI:47942"/>
    </cofactor>
</comment>
<dbReference type="SUPFAM" id="SSF52777">
    <property type="entry name" value="CoA-dependent acyltransferases"/>
    <property type="match status" value="2"/>
</dbReference>
<dbReference type="PANTHER" id="PTHR45527:SF1">
    <property type="entry name" value="FATTY ACID SYNTHASE"/>
    <property type="match status" value="1"/>
</dbReference>